<evidence type="ECO:0000256" key="3">
    <source>
        <dbReference type="SAM" id="Coils"/>
    </source>
</evidence>
<keyword evidence="6" id="KW-1185">Reference proteome</keyword>
<dbReference type="GO" id="GO:0007017">
    <property type="term" value="P:microtubule-based process"/>
    <property type="evidence" value="ECO:0007669"/>
    <property type="project" value="InterPro"/>
</dbReference>
<sequence>MSVQKRLNDLPDVDFSSQDVFETSSISSNEEEVLSINHPDISPLLSSITTNNEDIDNSNIISNLSNSKFFFGTKFISNSNTDFSDSLNKHSRIKSSYEIFEVEETYDEKLLRIERELKELRALKELELDKTNKIQPTEDIDIKKVNSLNELLTKLNQIDKKTEENNEKDKDESVDSISNKIKDLEIDIKKGKESTNASVGIDIKSINNQLNQKLKNCVKPGEVVALEKRIYQLEKIIGYNDNLDLLNLNVDSNSENNDSNKSDLNSKLNSFNNIEYLINQLNRRFNLLLGEDNDDHDHDGDDNENDNDKNSNSKAKKDQKTILNNILKKIETIHDKTINSSRRIGSSNFSIPPMGSNMNQFLVYNDNNTIGNTATINNNNEDNFEDYSDKNNKISDSELKRINKLFNLINPELSTTNLNSIVLPLIKRLNSLNSIYLDMNSTVKLGKDVDNVIYNLNEDYNKWDKKLDEIKENLVKEEETFIKNKKEIESWVKALEGRIDRITTD</sequence>
<dbReference type="RefSeq" id="XP_020049256.1">
    <property type="nucleotide sequence ID" value="XM_020188942.1"/>
</dbReference>
<feature type="coiled-coil region" evidence="3">
    <location>
        <begin position="453"/>
        <end position="487"/>
    </location>
</feature>
<keyword evidence="2" id="KW-0963">Cytoplasm</keyword>
<reference evidence="6" key="1">
    <citation type="submission" date="2016-05" db="EMBL/GenBank/DDBJ databases">
        <title>Comparative genomics of biotechnologically important yeasts.</title>
        <authorList>
            <consortium name="DOE Joint Genome Institute"/>
            <person name="Riley R."/>
            <person name="Haridas S."/>
            <person name="Wolfe K.H."/>
            <person name="Lopes M.R."/>
            <person name="Hittinger C.T."/>
            <person name="Goker M."/>
            <person name="Salamov A."/>
            <person name="Wisecaver J."/>
            <person name="Long T.M."/>
            <person name="Aerts A.L."/>
            <person name="Barry K."/>
            <person name="Choi C."/>
            <person name="Clum A."/>
            <person name="Coughlan A.Y."/>
            <person name="Deshpande S."/>
            <person name="Douglass A.P."/>
            <person name="Hanson S.J."/>
            <person name="Klenk H.-P."/>
            <person name="Labutti K."/>
            <person name="Lapidus A."/>
            <person name="Lindquist E."/>
            <person name="Lipzen A."/>
            <person name="Meier-Kolthoff J.P."/>
            <person name="Ohm R.A."/>
            <person name="Otillar R.P."/>
            <person name="Pangilinan J."/>
            <person name="Peng Y."/>
            <person name="Rokas A."/>
            <person name="Rosa C.A."/>
            <person name="Scheuner C."/>
            <person name="Sibirny A.A."/>
            <person name="Slot J.C."/>
            <person name="Stielow J.B."/>
            <person name="Sun H."/>
            <person name="Kurtzman C.P."/>
            <person name="Blackwell M."/>
            <person name="Grigoriev I.V."/>
            <person name="Jeffries T.W."/>
        </authorList>
    </citation>
    <scope>NUCLEOTIDE SEQUENCE [LARGE SCALE GENOMIC DNA]</scope>
    <source>
        <strain evidence="6">DSM 1968</strain>
    </source>
</reference>
<organism evidence="5 6">
    <name type="scientific">Ascoidea rubescens DSM 1968</name>
    <dbReference type="NCBI Taxonomy" id="1344418"/>
    <lineage>
        <taxon>Eukaryota</taxon>
        <taxon>Fungi</taxon>
        <taxon>Dikarya</taxon>
        <taxon>Ascomycota</taxon>
        <taxon>Saccharomycotina</taxon>
        <taxon>Saccharomycetes</taxon>
        <taxon>Ascoideaceae</taxon>
        <taxon>Ascoidea</taxon>
    </lineage>
</organism>
<dbReference type="EMBL" id="KV454476">
    <property type="protein sequence ID" value="ODV62949.1"/>
    <property type="molecule type" value="Genomic_DNA"/>
</dbReference>
<protein>
    <submittedName>
        <fullName evidence="5">Uncharacterized protein</fullName>
    </submittedName>
</protein>
<feature type="region of interest" description="Disordered" evidence="4">
    <location>
        <begin position="295"/>
        <end position="318"/>
    </location>
</feature>
<dbReference type="GO" id="GO:0005869">
    <property type="term" value="C:dynactin complex"/>
    <property type="evidence" value="ECO:0007669"/>
    <property type="project" value="InterPro"/>
</dbReference>
<proteinExistence type="predicted"/>
<evidence type="ECO:0000313" key="5">
    <source>
        <dbReference type="EMBL" id="ODV62949.1"/>
    </source>
</evidence>
<dbReference type="Proteomes" id="UP000095038">
    <property type="component" value="Unassembled WGS sequence"/>
</dbReference>
<feature type="coiled-coil region" evidence="3">
    <location>
        <begin position="103"/>
        <end position="194"/>
    </location>
</feature>
<dbReference type="STRING" id="1344418.A0A1D2VMX9"/>
<dbReference type="InParanoid" id="A0A1D2VMX9"/>
<dbReference type="GO" id="GO:0005737">
    <property type="term" value="C:cytoplasm"/>
    <property type="evidence" value="ECO:0007669"/>
    <property type="project" value="UniProtKB-SubCell"/>
</dbReference>
<dbReference type="AlphaFoldDB" id="A0A1D2VMX9"/>
<evidence type="ECO:0000256" key="4">
    <source>
        <dbReference type="SAM" id="MobiDB-lite"/>
    </source>
</evidence>
<comment type="subcellular location">
    <subcellularLocation>
        <location evidence="1">Cytoplasm</location>
    </subcellularLocation>
</comment>
<evidence type="ECO:0000256" key="1">
    <source>
        <dbReference type="ARBA" id="ARBA00004496"/>
    </source>
</evidence>
<accession>A0A1D2VMX9</accession>
<name>A0A1D2VMX9_9ASCO</name>
<gene>
    <name evidence="5" type="ORF">ASCRUDRAFT_125745</name>
</gene>
<feature type="compositionally biased region" description="Basic and acidic residues" evidence="4">
    <location>
        <begin position="306"/>
        <end position="318"/>
    </location>
</feature>
<keyword evidence="3" id="KW-0175">Coiled coil</keyword>
<evidence type="ECO:0000256" key="2">
    <source>
        <dbReference type="ARBA" id="ARBA00022490"/>
    </source>
</evidence>
<dbReference type="InterPro" id="IPR028133">
    <property type="entry name" value="Dynamitin"/>
</dbReference>
<evidence type="ECO:0000313" key="6">
    <source>
        <dbReference type="Proteomes" id="UP000095038"/>
    </source>
</evidence>
<dbReference type="GeneID" id="30962578"/>
<dbReference type="PANTHER" id="PTHR15346">
    <property type="entry name" value="DYNACTIN SUBUNIT"/>
    <property type="match status" value="1"/>
</dbReference>
<dbReference type="Pfam" id="PF04912">
    <property type="entry name" value="Dynamitin"/>
    <property type="match status" value="1"/>
</dbReference>